<keyword evidence="1" id="KW-0732">Signal</keyword>
<organism evidence="2">
    <name type="scientific">Rhipicephalus pulchellus</name>
    <name type="common">Yellow backed tick</name>
    <name type="synonym">Dermacentor pulchellus</name>
    <dbReference type="NCBI Taxonomy" id="72859"/>
    <lineage>
        <taxon>Eukaryota</taxon>
        <taxon>Metazoa</taxon>
        <taxon>Ecdysozoa</taxon>
        <taxon>Arthropoda</taxon>
        <taxon>Chelicerata</taxon>
        <taxon>Arachnida</taxon>
        <taxon>Acari</taxon>
        <taxon>Parasitiformes</taxon>
        <taxon>Ixodida</taxon>
        <taxon>Ixodoidea</taxon>
        <taxon>Ixodidae</taxon>
        <taxon>Rhipicephalinae</taxon>
        <taxon>Rhipicephalus</taxon>
        <taxon>Rhipicephalus</taxon>
    </lineage>
</organism>
<dbReference type="AlphaFoldDB" id="L7MCE1"/>
<sequence length="99" mass="11140">MEVKVQFFHVALLILFFGSLLSRTNGRTSSSLSVVGIAQPCSIHKRCARGLCCLKQGQRKTCHSLSRHRQPCSSRIMEGYYYERHCPCQTGTCRGNICT</sequence>
<evidence type="ECO:0000256" key="1">
    <source>
        <dbReference type="SAM" id="SignalP"/>
    </source>
</evidence>
<accession>L7MCE1</accession>
<evidence type="ECO:0000313" key="2">
    <source>
        <dbReference type="EMBL" id="JAA60864.1"/>
    </source>
</evidence>
<dbReference type="EMBL" id="GACK01004170">
    <property type="protein sequence ID" value="JAA60864.1"/>
    <property type="molecule type" value="mRNA"/>
</dbReference>
<name>L7MCE1_RHIPC</name>
<feature type="signal peptide" evidence="1">
    <location>
        <begin position="1"/>
        <end position="26"/>
    </location>
</feature>
<reference evidence="2" key="2">
    <citation type="journal article" date="2015" name="J. Proteomics">
        <title>Sexual differences in the sialomes of the zebra tick, Rhipicephalus pulchellus.</title>
        <authorList>
            <person name="Tan A.W."/>
            <person name="Francischetti I.M."/>
            <person name="Slovak M."/>
            <person name="Kini R.M."/>
            <person name="Ribeiro J.M."/>
        </authorList>
    </citation>
    <scope>NUCLEOTIDE SEQUENCE</scope>
    <source>
        <tissue evidence="2">Salivary gland</tissue>
    </source>
</reference>
<protein>
    <submittedName>
        <fullName evidence="2">Putative secreted peptide</fullName>
    </submittedName>
</protein>
<reference evidence="2" key="1">
    <citation type="submission" date="2012-11" db="EMBL/GenBank/DDBJ databases">
        <authorList>
            <person name="Lucero-Rivera Y.E."/>
            <person name="Tovar-Ramirez D."/>
        </authorList>
    </citation>
    <scope>NUCLEOTIDE SEQUENCE</scope>
    <source>
        <tissue evidence="2">Salivary gland</tissue>
    </source>
</reference>
<proteinExistence type="evidence at transcript level"/>
<feature type="chain" id="PRO_5003982037" evidence="1">
    <location>
        <begin position="27"/>
        <end position="99"/>
    </location>
</feature>
<dbReference type="Gene3D" id="2.10.80.10">
    <property type="entry name" value="Lipase, subunit A"/>
    <property type="match status" value="1"/>
</dbReference>